<evidence type="ECO:0000256" key="5">
    <source>
        <dbReference type="ARBA" id="ARBA00022553"/>
    </source>
</evidence>
<dbReference type="InterPro" id="IPR050428">
    <property type="entry name" value="TCS_sensor_his_kinase"/>
</dbReference>
<evidence type="ECO:0000256" key="8">
    <source>
        <dbReference type="ARBA" id="ARBA00022741"/>
    </source>
</evidence>
<dbReference type="SUPFAM" id="SSF55874">
    <property type="entry name" value="ATPase domain of HSP90 chaperone/DNA topoisomerase II/histidine kinase"/>
    <property type="match status" value="1"/>
</dbReference>
<feature type="domain" description="HAMP" evidence="16">
    <location>
        <begin position="167"/>
        <end position="220"/>
    </location>
</feature>
<comment type="caution">
    <text evidence="17">The sequence shown here is derived from an EMBL/GenBank/DDBJ whole genome shotgun (WGS) entry which is preliminary data.</text>
</comment>
<keyword evidence="6 14" id="KW-0808">Transferase</keyword>
<feature type="transmembrane region" description="Helical" evidence="14">
    <location>
        <begin position="15"/>
        <end position="38"/>
    </location>
</feature>
<dbReference type="Gene3D" id="1.10.287.130">
    <property type="match status" value="1"/>
</dbReference>
<accession>A0A839HFN6</accession>
<dbReference type="Proteomes" id="UP000586093">
    <property type="component" value="Unassembled WGS sequence"/>
</dbReference>
<dbReference type="EMBL" id="JACIVI010000001">
    <property type="protein sequence ID" value="MBB1160877.1"/>
    <property type="molecule type" value="Genomic_DNA"/>
</dbReference>
<evidence type="ECO:0000256" key="2">
    <source>
        <dbReference type="ARBA" id="ARBA00004533"/>
    </source>
</evidence>
<dbReference type="PRINTS" id="PR00344">
    <property type="entry name" value="BCTRLSENSOR"/>
</dbReference>
<dbReference type="PANTHER" id="PTHR45436:SF9">
    <property type="entry name" value="SENSOR PROTEIN"/>
    <property type="match status" value="1"/>
</dbReference>
<evidence type="ECO:0000259" key="16">
    <source>
        <dbReference type="PROSITE" id="PS50885"/>
    </source>
</evidence>
<dbReference type="GO" id="GO:0005524">
    <property type="term" value="F:ATP binding"/>
    <property type="evidence" value="ECO:0007669"/>
    <property type="project" value="UniProtKB-KW"/>
</dbReference>
<proteinExistence type="predicted"/>
<keyword evidence="10 14" id="KW-0067">ATP-binding</keyword>
<dbReference type="SMART" id="SM00304">
    <property type="entry name" value="HAMP"/>
    <property type="match status" value="1"/>
</dbReference>
<dbReference type="InterPro" id="IPR006290">
    <property type="entry name" value="CztS_silS_copS"/>
</dbReference>
<comment type="catalytic activity">
    <reaction evidence="1 14">
        <text>ATP + protein L-histidine = ADP + protein N-phospho-L-histidine.</text>
        <dbReference type="EC" id="2.7.13.3"/>
    </reaction>
</comment>
<keyword evidence="13 14" id="KW-0472">Membrane</keyword>
<comment type="function">
    <text evidence="14">Member of a two-component regulatory system.</text>
</comment>
<dbReference type="InterPro" id="IPR036097">
    <property type="entry name" value="HisK_dim/P_sf"/>
</dbReference>
<evidence type="ECO:0000256" key="12">
    <source>
        <dbReference type="ARBA" id="ARBA00023012"/>
    </source>
</evidence>
<evidence type="ECO:0000313" key="17">
    <source>
        <dbReference type="EMBL" id="MBB1160877.1"/>
    </source>
</evidence>
<dbReference type="Gene3D" id="3.30.565.10">
    <property type="entry name" value="Histidine kinase-like ATPase, C-terminal domain"/>
    <property type="match status" value="1"/>
</dbReference>
<dbReference type="NCBIfam" id="TIGR01386">
    <property type="entry name" value="cztS_silS_copS"/>
    <property type="match status" value="1"/>
</dbReference>
<protein>
    <recommendedName>
        <fullName evidence="14">Sensor protein</fullName>
        <ecNumber evidence="14">2.7.13.3</ecNumber>
    </recommendedName>
</protein>
<dbReference type="SUPFAM" id="SSF47384">
    <property type="entry name" value="Homodimeric domain of signal transducing histidine kinase"/>
    <property type="match status" value="1"/>
</dbReference>
<dbReference type="InterPro" id="IPR003661">
    <property type="entry name" value="HisK_dim/P_dom"/>
</dbReference>
<evidence type="ECO:0000259" key="15">
    <source>
        <dbReference type="PROSITE" id="PS50109"/>
    </source>
</evidence>
<evidence type="ECO:0000256" key="6">
    <source>
        <dbReference type="ARBA" id="ARBA00022679"/>
    </source>
</evidence>
<evidence type="ECO:0000256" key="13">
    <source>
        <dbReference type="ARBA" id="ARBA00023136"/>
    </source>
</evidence>
<evidence type="ECO:0000256" key="4">
    <source>
        <dbReference type="ARBA" id="ARBA00022519"/>
    </source>
</evidence>
<evidence type="ECO:0000256" key="1">
    <source>
        <dbReference type="ARBA" id="ARBA00000085"/>
    </source>
</evidence>
<evidence type="ECO:0000256" key="9">
    <source>
        <dbReference type="ARBA" id="ARBA00022777"/>
    </source>
</evidence>
<gene>
    <name evidence="17" type="ORF">H4F90_02640</name>
</gene>
<dbReference type="InterPro" id="IPR005467">
    <property type="entry name" value="His_kinase_dom"/>
</dbReference>
<evidence type="ECO:0000256" key="7">
    <source>
        <dbReference type="ARBA" id="ARBA00022692"/>
    </source>
</evidence>
<reference evidence="17 18" key="1">
    <citation type="submission" date="2020-08" db="EMBL/GenBank/DDBJ databases">
        <title>Aquariorum lacteus gen. nov., sp. nov., a new member of the family Comamonadaceae, isolated from freshwater aquarium.</title>
        <authorList>
            <person name="Chun S.-J."/>
        </authorList>
    </citation>
    <scope>NUCLEOTIDE SEQUENCE [LARGE SCALE GENOMIC DNA]</scope>
    <source>
        <strain evidence="17 18">SJAQ100</strain>
    </source>
</reference>
<comment type="subcellular location">
    <subcellularLocation>
        <location evidence="2 14">Cell inner membrane</location>
    </subcellularLocation>
</comment>
<dbReference type="CDD" id="cd00082">
    <property type="entry name" value="HisKA"/>
    <property type="match status" value="1"/>
</dbReference>
<feature type="transmembrane region" description="Helical" evidence="14">
    <location>
        <begin position="143"/>
        <end position="166"/>
    </location>
</feature>
<evidence type="ECO:0000256" key="14">
    <source>
        <dbReference type="RuleBase" id="RU364088"/>
    </source>
</evidence>
<feature type="domain" description="Histidine kinase" evidence="15">
    <location>
        <begin position="228"/>
        <end position="441"/>
    </location>
</feature>
<keyword evidence="7 14" id="KW-0812">Transmembrane</keyword>
<dbReference type="CDD" id="cd00075">
    <property type="entry name" value="HATPase"/>
    <property type="match status" value="1"/>
</dbReference>
<dbReference type="SMART" id="SM00388">
    <property type="entry name" value="HisKA"/>
    <property type="match status" value="1"/>
</dbReference>
<evidence type="ECO:0000313" key="18">
    <source>
        <dbReference type="Proteomes" id="UP000586093"/>
    </source>
</evidence>
<evidence type="ECO:0000256" key="10">
    <source>
        <dbReference type="ARBA" id="ARBA00022840"/>
    </source>
</evidence>
<keyword evidence="8 14" id="KW-0547">Nucleotide-binding</keyword>
<organism evidence="17 18">
    <name type="scientific">Aquariibacter albus</name>
    <dbReference type="NCBI Taxonomy" id="2759899"/>
    <lineage>
        <taxon>Bacteria</taxon>
        <taxon>Pseudomonadati</taxon>
        <taxon>Pseudomonadota</taxon>
        <taxon>Betaproteobacteria</taxon>
        <taxon>Burkholderiales</taxon>
        <taxon>Sphaerotilaceae</taxon>
        <taxon>Aquariibacter</taxon>
    </lineage>
</organism>
<dbReference type="InterPro" id="IPR036890">
    <property type="entry name" value="HATPase_C_sf"/>
</dbReference>
<keyword evidence="18" id="KW-1185">Reference proteome</keyword>
<dbReference type="PROSITE" id="PS50885">
    <property type="entry name" value="HAMP"/>
    <property type="match status" value="1"/>
</dbReference>
<keyword evidence="3 14" id="KW-1003">Cell membrane</keyword>
<name>A0A839HFN6_9BURK</name>
<dbReference type="GO" id="GO:0000155">
    <property type="term" value="F:phosphorelay sensor kinase activity"/>
    <property type="evidence" value="ECO:0007669"/>
    <property type="project" value="InterPro"/>
</dbReference>
<dbReference type="InterPro" id="IPR003660">
    <property type="entry name" value="HAMP_dom"/>
</dbReference>
<dbReference type="InterPro" id="IPR003594">
    <property type="entry name" value="HATPase_dom"/>
</dbReference>
<keyword evidence="11 14" id="KW-1133">Transmembrane helix</keyword>
<keyword evidence="4 14" id="KW-0997">Cell inner membrane</keyword>
<dbReference type="InterPro" id="IPR004358">
    <property type="entry name" value="Sig_transdc_His_kin-like_C"/>
</dbReference>
<dbReference type="EC" id="2.7.13.3" evidence="14"/>
<dbReference type="SMART" id="SM00387">
    <property type="entry name" value="HATPase_c"/>
    <property type="match status" value="1"/>
</dbReference>
<keyword evidence="12 14" id="KW-0902">Two-component regulatory system</keyword>
<keyword evidence="5" id="KW-0597">Phosphoprotein</keyword>
<evidence type="ECO:0000256" key="3">
    <source>
        <dbReference type="ARBA" id="ARBA00022475"/>
    </source>
</evidence>
<evidence type="ECO:0000256" key="11">
    <source>
        <dbReference type="ARBA" id="ARBA00022989"/>
    </source>
</evidence>
<dbReference type="Pfam" id="PF00512">
    <property type="entry name" value="HisKA"/>
    <property type="match status" value="1"/>
</dbReference>
<sequence length="450" mass="49415">MSPAKRHPYSLRVRLWWLFALQTALGLGAVSLSIYFAMSWSLQSHLEGDLTNRVDFVRHVVKEVGGDDDVDALRHKLDDFSIGDQSIQINLTAGDRMLYRSPDGRAAGESYMEFKGEVSWAGKPAQLIVRIDAGATRSLLTTLAWTLVAATVIGSCAISTSGFWLVHYGLSPLRDLASQLDAVSPQELNQRLDPQAYAEELRPWVEQFNSLLERIEAAYRQLEGFNADVAHELRTPLTILITRCELDLQPQRTLAQLQDSAASNLEELHRLAAIIRDMLFLSRADRGAQARREGPSSLAEEVRAVIDFYDAVLSQAGLNAVVVGEATFAFDRGLLRQAVSNLLSNAIRYSPRGSTLEIQLVDDGPCAYVFVQNPGEDIAPEHLSRLFDRFYRVEPSREGSSENQGLGLAIVAAIARMHGGETTARSGHGITSIGMKLLKSGSGTPVAERA</sequence>
<dbReference type="GO" id="GO:0005886">
    <property type="term" value="C:plasma membrane"/>
    <property type="evidence" value="ECO:0007669"/>
    <property type="project" value="UniProtKB-SubCell"/>
</dbReference>
<dbReference type="PROSITE" id="PS50109">
    <property type="entry name" value="HIS_KIN"/>
    <property type="match status" value="1"/>
</dbReference>
<dbReference type="AlphaFoldDB" id="A0A839HFN6"/>
<dbReference type="PANTHER" id="PTHR45436">
    <property type="entry name" value="SENSOR HISTIDINE KINASE YKOH"/>
    <property type="match status" value="1"/>
</dbReference>
<dbReference type="RefSeq" id="WP_182661220.1">
    <property type="nucleotide sequence ID" value="NZ_JACIVI010000001.1"/>
</dbReference>
<keyword evidence="9 14" id="KW-0418">Kinase</keyword>
<dbReference type="Pfam" id="PF02518">
    <property type="entry name" value="HATPase_c"/>
    <property type="match status" value="1"/>
</dbReference>